<dbReference type="OrthoDB" id="4751721at2"/>
<evidence type="ECO:0000313" key="4">
    <source>
        <dbReference type="Proteomes" id="UP000037939"/>
    </source>
</evidence>
<keyword evidence="2" id="KW-0732">Signal</keyword>
<evidence type="ECO:0000256" key="1">
    <source>
        <dbReference type="SAM" id="MobiDB-lite"/>
    </source>
</evidence>
<dbReference type="InterPro" id="IPR022236">
    <property type="entry name" value="DUF3761"/>
</dbReference>
<evidence type="ECO:0008006" key="5">
    <source>
        <dbReference type="Google" id="ProtNLM"/>
    </source>
</evidence>
<dbReference type="AlphaFoldDB" id="A0A0N0XL61"/>
<organism evidence="3 4">
    <name type="scientific">Amantichitinum ursilacus</name>
    <dbReference type="NCBI Taxonomy" id="857265"/>
    <lineage>
        <taxon>Bacteria</taxon>
        <taxon>Pseudomonadati</taxon>
        <taxon>Pseudomonadota</taxon>
        <taxon>Betaproteobacteria</taxon>
        <taxon>Neisseriales</taxon>
        <taxon>Chitinibacteraceae</taxon>
        <taxon>Amantichitinum</taxon>
    </lineage>
</organism>
<protein>
    <recommendedName>
        <fullName evidence="5">DUF3761 domain-containing protein</fullName>
    </recommendedName>
</protein>
<dbReference type="Pfam" id="PF12587">
    <property type="entry name" value="DUF3761"/>
    <property type="match status" value="1"/>
</dbReference>
<sequence>MKISAVLLALALVLQPAYAKAPPKHHAASQSAQVGANNQLIEQGSYVNKAGQTVHSPAHTKNGEAPDGATARCEDGSYSFSQNHRGTCSHHGGVSDWL</sequence>
<feature type="signal peptide" evidence="2">
    <location>
        <begin position="1"/>
        <end position="19"/>
    </location>
</feature>
<gene>
    <name evidence="3" type="ORF">WG78_01920</name>
</gene>
<name>A0A0N0XL61_9NEIS</name>
<dbReference type="RefSeq" id="WP_083458701.1">
    <property type="nucleotide sequence ID" value="NZ_LAQT01000001.1"/>
</dbReference>
<evidence type="ECO:0000256" key="2">
    <source>
        <dbReference type="SAM" id="SignalP"/>
    </source>
</evidence>
<proteinExistence type="predicted"/>
<keyword evidence="4" id="KW-1185">Reference proteome</keyword>
<dbReference type="EMBL" id="LAQT01000001">
    <property type="protein sequence ID" value="KPC55375.1"/>
    <property type="molecule type" value="Genomic_DNA"/>
</dbReference>
<feature type="region of interest" description="Disordered" evidence="1">
    <location>
        <begin position="51"/>
        <end position="70"/>
    </location>
</feature>
<accession>A0A0N0XL61</accession>
<feature type="chain" id="PRO_5005863339" description="DUF3761 domain-containing protein" evidence="2">
    <location>
        <begin position="20"/>
        <end position="98"/>
    </location>
</feature>
<comment type="caution">
    <text evidence="3">The sequence shown here is derived from an EMBL/GenBank/DDBJ whole genome shotgun (WGS) entry which is preliminary data.</text>
</comment>
<reference evidence="3 4" key="1">
    <citation type="submission" date="2015-07" db="EMBL/GenBank/DDBJ databases">
        <title>Draft genome sequence of the Amantichitinum ursilacus IGB-41, a new chitin-degrading bacterium.</title>
        <authorList>
            <person name="Kirstahler P."/>
            <person name="Guenther M."/>
            <person name="Grumaz C."/>
            <person name="Rupp S."/>
            <person name="Zibek S."/>
            <person name="Sohn K."/>
        </authorList>
    </citation>
    <scope>NUCLEOTIDE SEQUENCE [LARGE SCALE GENOMIC DNA]</scope>
    <source>
        <strain evidence="3 4">IGB-41</strain>
    </source>
</reference>
<dbReference type="STRING" id="857265.WG78_01920"/>
<dbReference type="Proteomes" id="UP000037939">
    <property type="component" value="Unassembled WGS sequence"/>
</dbReference>
<evidence type="ECO:0000313" key="3">
    <source>
        <dbReference type="EMBL" id="KPC55375.1"/>
    </source>
</evidence>